<dbReference type="Proteomes" id="UP001169066">
    <property type="component" value="Unassembled WGS sequence"/>
</dbReference>
<dbReference type="EMBL" id="JAQIBC010000004">
    <property type="protein sequence ID" value="MDM5264009.1"/>
    <property type="molecule type" value="Genomic_DNA"/>
</dbReference>
<evidence type="ECO:0000256" key="1">
    <source>
        <dbReference type="SAM" id="Phobius"/>
    </source>
</evidence>
<protein>
    <recommendedName>
        <fullName evidence="4">Type II secretory pathway, component PulK</fullName>
    </recommendedName>
</protein>
<dbReference type="RefSeq" id="WP_289401945.1">
    <property type="nucleotide sequence ID" value="NZ_JAQIBC010000004.1"/>
</dbReference>
<keyword evidence="1" id="KW-0472">Membrane</keyword>
<evidence type="ECO:0000313" key="3">
    <source>
        <dbReference type="Proteomes" id="UP001169066"/>
    </source>
</evidence>
<keyword evidence="3" id="KW-1185">Reference proteome</keyword>
<feature type="transmembrane region" description="Helical" evidence="1">
    <location>
        <begin position="17"/>
        <end position="40"/>
    </location>
</feature>
<gene>
    <name evidence="2" type="ORF">PF327_07330</name>
</gene>
<keyword evidence="1" id="KW-1133">Transmembrane helix</keyword>
<reference evidence="2" key="1">
    <citation type="submission" date="2023-01" db="EMBL/GenBank/DDBJ databases">
        <title>Sulfurovum sp. XTW-4 genome assembly.</title>
        <authorList>
            <person name="Wang J."/>
        </authorList>
    </citation>
    <scope>NUCLEOTIDE SEQUENCE</scope>
    <source>
        <strain evidence="2">XTW-4</strain>
    </source>
</reference>
<proteinExistence type="predicted"/>
<comment type="caution">
    <text evidence="2">The sequence shown here is derived from an EMBL/GenBank/DDBJ whole genome shotgun (WGS) entry which is preliminary data.</text>
</comment>
<sequence>MDKTQPAQHDVKHRQGFALLITLSVLAVIIALTTVLLSYFEEVKQDASDTKALIQADIYYKNITNIFQGFKNKKTLFSVLYSTALPLQTPEGRFSLQLRCEPLYKGVNINWLGLENSAQKTAYISVAQELFESIAQDYNIQDPGRLQEMLLEEIGGENRWVQKEQSRLHQKKGIISYKQFSEIIDRYQFEVDDPEIGSVPWKKYFSFSPEADKVDAQYSSPELLAYLFDMDLSTVEEWTSLEELTSLVDKGTLENFIRENGGDYEKRKSILAGETFLEAAECSVRYAVADNQYGFRFEYIQGEAKYFEFYGKQ</sequence>
<organism evidence="2 3">
    <name type="scientific">Sulfurovum xiamenensis</name>
    <dbReference type="NCBI Taxonomy" id="3019066"/>
    <lineage>
        <taxon>Bacteria</taxon>
        <taxon>Pseudomonadati</taxon>
        <taxon>Campylobacterota</taxon>
        <taxon>Epsilonproteobacteria</taxon>
        <taxon>Campylobacterales</taxon>
        <taxon>Sulfurovaceae</taxon>
        <taxon>Sulfurovum</taxon>
    </lineage>
</organism>
<evidence type="ECO:0008006" key="4">
    <source>
        <dbReference type="Google" id="ProtNLM"/>
    </source>
</evidence>
<evidence type="ECO:0000313" key="2">
    <source>
        <dbReference type="EMBL" id="MDM5264009.1"/>
    </source>
</evidence>
<accession>A0ABT7QSE9</accession>
<name>A0ABT7QSE9_9BACT</name>
<keyword evidence="1" id="KW-0812">Transmembrane</keyword>